<evidence type="ECO:0000313" key="2">
    <source>
        <dbReference type="Proteomes" id="UP000663853"/>
    </source>
</evidence>
<dbReference type="EMBL" id="CAJMXA010001822">
    <property type="protein sequence ID" value="CAE6470871.1"/>
    <property type="molecule type" value="Genomic_DNA"/>
</dbReference>
<protein>
    <submittedName>
        <fullName evidence="1">Uncharacterized protein</fullName>
    </submittedName>
</protein>
<name>A0A8H3C1D0_9AGAM</name>
<organism evidence="1 2">
    <name type="scientific">Rhizoctonia solani</name>
    <dbReference type="NCBI Taxonomy" id="456999"/>
    <lineage>
        <taxon>Eukaryota</taxon>
        <taxon>Fungi</taxon>
        <taxon>Dikarya</taxon>
        <taxon>Basidiomycota</taxon>
        <taxon>Agaricomycotina</taxon>
        <taxon>Agaricomycetes</taxon>
        <taxon>Cantharellales</taxon>
        <taxon>Ceratobasidiaceae</taxon>
        <taxon>Rhizoctonia</taxon>
    </lineage>
</organism>
<gene>
    <name evidence="1" type="ORF">RDB_LOCUS74590</name>
</gene>
<dbReference type="Proteomes" id="UP000663853">
    <property type="component" value="Unassembled WGS sequence"/>
</dbReference>
<proteinExistence type="predicted"/>
<dbReference type="AlphaFoldDB" id="A0A8H3C1D0"/>
<accession>A0A8H3C1D0</accession>
<sequence length="74" mass="8166">MHDLKSPEGVSAYLKGTRFAASDVQPLSGGVSAFAYRAVLEIPLDTGERSIVIKHFEEFLAHRQEMKWGIECGS</sequence>
<evidence type="ECO:0000313" key="1">
    <source>
        <dbReference type="EMBL" id="CAE6470871.1"/>
    </source>
</evidence>
<comment type="caution">
    <text evidence="1">The sequence shown here is derived from an EMBL/GenBank/DDBJ whole genome shotgun (WGS) entry which is preliminary data.</text>
</comment>
<reference evidence="1" key="1">
    <citation type="submission" date="2021-01" db="EMBL/GenBank/DDBJ databases">
        <authorList>
            <person name="Kaushik A."/>
        </authorList>
    </citation>
    <scope>NUCLEOTIDE SEQUENCE</scope>
    <source>
        <strain evidence="1">AG6-10EEA</strain>
    </source>
</reference>